<dbReference type="KEGG" id="aagg:ETAA8_18590"/>
<reference evidence="1 2" key="1">
    <citation type="submission" date="2019-02" db="EMBL/GenBank/DDBJ databases">
        <title>Deep-cultivation of Planctomycetes and their phenomic and genomic characterization uncovers novel biology.</title>
        <authorList>
            <person name="Wiegand S."/>
            <person name="Jogler M."/>
            <person name="Boedeker C."/>
            <person name="Pinto D."/>
            <person name="Vollmers J."/>
            <person name="Rivas-Marin E."/>
            <person name="Kohn T."/>
            <person name="Peeters S.H."/>
            <person name="Heuer A."/>
            <person name="Rast P."/>
            <person name="Oberbeckmann S."/>
            <person name="Bunk B."/>
            <person name="Jeske O."/>
            <person name="Meyerdierks A."/>
            <person name="Storesund J.E."/>
            <person name="Kallscheuer N."/>
            <person name="Luecker S."/>
            <person name="Lage O.M."/>
            <person name="Pohl T."/>
            <person name="Merkel B.J."/>
            <person name="Hornburger P."/>
            <person name="Mueller R.-W."/>
            <person name="Bruemmer F."/>
            <person name="Labrenz M."/>
            <person name="Spormann A.M."/>
            <person name="Op den Camp H."/>
            <person name="Overmann J."/>
            <person name="Amann R."/>
            <person name="Jetten M.S.M."/>
            <person name="Mascher T."/>
            <person name="Medema M.H."/>
            <person name="Devos D.P."/>
            <person name="Kaster A.-K."/>
            <person name="Ovreas L."/>
            <person name="Rohde M."/>
            <person name="Galperin M.Y."/>
            <person name="Jogler C."/>
        </authorList>
    </citation>
    <scope>NUCLEOTIDE SEQUENCE [LARGE SCALE GENOMIC DNA]</scope>
    <source>
        <strain evidence="1 2">ETA_A8</strain>
    </source>
</reference>
<dbReference type="Proteomes" id="UP000315017">
    <property type="component" value="Chromosome"/>
</dbReference>
<sequence>MDSSPLEIAKQFVAGEISPEQFRDLLYSDDRFEELLTTDPNLKRPNYVLLAGSAYHFVISQDFGDVSGILNAQRALCDFFKRNQIEYEATDDYSDLHDVYHDAQPKWLQVDSHWISKNLMPLAEGRKGRALQHWLKEELHQRFRFASKAPKWLRSPNWPIGPNGPLVFLGQVKIEDYFPDKAAAYVFYDPVTRETKTIIQL</sequence>
<gene>
    <name evidence="1" type="ORF">ETAA8_18590</name>
</gene>
<dbReference type="EMBL" id="CP036274">
    <property type="protein sequence ID" value="QDU26777.1"/>
    <property type="molecule type" value="Genomic_DNA"/>
</dbReference>
<keyword evidence="2" id="KW-1185">Reference proteome</keyword>
<accession>A0A517Y959</accession>
<dbReference type="AlphaFoldDB" id="A0A517Y959"/>
<organism evidence="1 2">
    <name type="scientific">Anatilimnocola aggregata</name>
    <dbReference type="NCBI Taxonomy" id="2528021"/>
    <lineage>
        <taxon>Bacteria</taxon>
        <taxon>Pseudomonadati</taxon>
        <taxon>Planctomycetota</taxon>
        <taxon>Planctomycetia</taxon>
        <taxon>Pirellulales</taxon>
        <taxon>Pirellulaceae</taxon>
        <taxon>Anatilimnocola</taxon>
    </lineage>
</organism>
<evidence type="ECO:0000313" key="1">
    <source>
        <dbReference type="EMBL" id="QDU26777.1"/>
    </source>
</evidence>
<name>A0A517Y959_9BACT</name>
<dbReference type="RefSeq" id="WP_145087604.1">
    <property type="nucleotide sequence ID" value="NZ_CP036274.1"/>
</dbReference>
<proteinExistence type="predicted"/>
<dbReference type="OrthoDB" id="8904414at2"/>
<evidence type="ECO:0000313" key="2">
    <source>
        <dbReference type="Proteomes" id="UP000315017"/>
    </source>
</evidence>
<protein>
    <submittedName>
        <fullName evidence="1">Uncharacterized protein</fullName>
    </submittedName>
</protein>